<gene>
    <name evidence="2" type="ORF">EV420DRAFT_1487418</name>
</gene>
<accession>A0AA39MJP0</accession>
<feature type="compositionally biased region" description="Basic and acidic residues" evidence="1">
    <location>
        <begin position="1"/>
        <end position="13"/>
    </location>
</feature>
<evidence type="ECO:0000313" key="2">
    <source>
        <dbReference type="EMBL" id="KAK0436802.1"/>
    </source>
</evidence>
<feature type="region of interest" description="Disordered" evidence="1">
    <location>
        <begin position="1"/>
        <end position="30"/>
    </location>
</feature>
<keyword evidence="3" id="KW-1185">Reference proteome</keyword>
<dbReference type="AlphaFoldDB" id="A0AA39MJP0"/>
<proteinExistence type="predicted"/>
<feature type="compositionally biased region" description="Low complexity" evidence="1">
    <location>
        <begin position="168"/>
        <end position="184"/>
    </location>
</feature>
<evidence type="ECO:0000256" key="1">
    <source>
        <dbReference type="SAM" id="MobiDB-lite"/>
    </source>
</evidence>
<organism evidence="2 3">
    <name type="scientific">Armillaria tabescens</name>
    <name type="common">Ringless honey mushroom</name>
    <name type="synonym">Agaricus tabescens</name>
    <dbReference type="NCBI Taxonomy" id="1929756"/>
    <lineage>
        <taxon>Eukaryota</taxon>
        <taxon>Fungi</taxon>
        <taxon>Dikarya</taxon>
        <taxon>Basidiomycota</taxon>
        <taxon>Agaricomycotina</taxon>
        <taxon>Agaricomycetes</taxon>
        <taxon>Agaricomycetidae</taxon>
        <taxon>Agaricales</taxon>
        <taxon>Marasmiineae</taxon>
        <taxon>Physalacriaceae</taxon>
        <taxon>Desarmillaria</taxon>
    </lineage>
</organism>
<evidence type="ECO:0000313" key="3">
    <source>
        <dbReference type="Proteomes" id="UP001175211"/>
    </source>
</evidence>
<feature type="region of interest" description="Disordered" evidence="1">
    <location>
        <begin position="74"/>
        <end position="115"/>
    </location>
</feature>
<name>A0AA39MJP0_ARMTA</name>
<feature type="region of interest" description="Disordered" evidence="1">
    <location>
        <begin position="161"/>
        <end position="184"/>
    </location>
</feature>
<reference evidence="2" key="1">
    <citation type="submission" date="2023-06" db="EMBL/GenBank/DDBJ databases">
        <authorList>
            <consortium name="Lawrence Berkeley National Laboratory"/>
            <person name="Ahrendt S."/>
            <person name="Sahu N."/>
            <person name="Indic B."/>
            <person name="Wong-Bajracharya J."/>
            <person name="Merenyi Z."/>
            <person name="Ke H.-M."/>
            <person name="Monk M."/>
            <person name="Kocsube S."/>
            <person name="Drula E."/>
            <person name="Lipzen A."/>
            <person name="Balint B."/>
            <person name="Henrissat B."/>
            <person name="Andreopoulos B."/>
            <person name="Martin F.M."/>
            <person name="Harder C.B."/>
            <person name="Rigling D."/>
            <person name="Ford K.L."/>
            <person name="Foster G.D."/>
            <person name="Pangilinan J."/>
            <person name="Papanicolaou A."/>
            <person name="Barry K."/>
            <person name="LaButti K."/>
            <person name="Viragh M."/>
            <person name="Koriabine M."/>
            <person name="Yan M."/>
            <person name="Riley R."/>
            <person name="Champramary S."/>
            <person name="Plett K.L."/>
            <person name="Tsai I.J."/>
            <person name="Slot J."/>
            <person name="Sipos G."/>
            <person name="Plett J."/>
            <person name="Nagy L.G."/>
            <person name="Grigoriev I.V."/>
        </authorList>
    </citation>
    <scope>NUCLEOTIDE SEQUENCE</scope>
    <source>
        <strain evidence="2">CCBAS 213</strain>
    </source>
</reference>
<protein>
    <submittedName>
        <fullName evidence="2">Uncharacterized protein</fullName>
    </submittedName>
</protein>
<dbReference type="GeneID" id="85354068"/>
<dbReference type="Proteomes" id="UP001175211">
    <property type="component" value="Unassembled WGS sequence"/>
</dbReference>
<dbReference type="EMBL" id="JAUEPS010000122">
    <property type="protein sequence ID" value="KAK0436802.1"/>
    <property type="molecule type" value="Genomic_DNA"/>
</dbReference>
<comment type="caution">
    <text evidence="2">The sequence shown here is derived from an EMBL/GenBank/DDBJ whole genome shotgun (WGS) entry which is preliminary data.</text>
</comment>
<dbReference type="RefSeq" id="XP_060322362.1">
    <property type="nucleotide sequence ID" value="XM_060470520.1"/>
</dbReference>
<sequence length="205" mass="22600">MGCGEEGYKEEGGTKILAPTSNDDVHLGVYSPPSTRRTEIIFLGAFPAVHCECERRRAGDARVDRLYLQQNSERKLQGREEDDIELQEVPHYSKPCSPDDDTSSRPKNGFLRGPHFDVDIRSTADQLVKKQKLTISGASAAIRNSTVSLVLPLPLPHAWSCSPDDDTSSPSKICPSSSKARSSRPSVVENLECWKCGEQTMEVVL</sequence>